<feature type="compositionally biased region" description="Low complexity" evidence="1">
    <location>
        <begin position="288"/>
        <end position="297"/>
    </location>
</feature>
<feature type="region of interest" description="Disordered" evidence="1">
    <location>
        <begin position="1"/>
        <end position="34"/>
    </location>
</feature>
<feature type="compositionally biased region" description="Polar residues" evidence="1">
    <location>
        <begin position="411"/>
        <end position="421"/>
    </location>
</feature>
<dbReference type="PANTHER" id="PTHR22409:SF2">
    <property type="entry name" value="CHROMOSOME 19 OPEN READING FRAME 44"/>
    <property type="match status" value="1"/>
</dbReference>
<dbReference type="EMBL" id="JAROKS010000002">
    <property type="protein sequence ID" value="KAK1805707.1"/>
    <property type="molecule type" value="Genomic_DNA"/>
</dbReference>
<organism evidence="3 4">
    <name type="scientific">Electrophorus voltai</name>
    <dbReference type="NCBI Taxonomy" id="2609070"/>
    <lineage>
        <taxon>Eukaryota</taxon>
        <taxon>Metazoa</taxon>
        <taxon>Chordata</taxon>
        <taxon>Craniata</taxon>
        <taxon>Vertebrata</taxon>
        <taxon>Euteleostomi</taxon>
        <taxon>Actinopterygii</taxon>
        <taxon>Neopterygii</taxon>
        <taxon>Teleostei</taxon>
        <taxon>Ostariophysi</taxon>
        <taxon>Gymnotiformes</taxon>
        <taxon>Gymnotoidei</taxon>
        <taxon>Gymnotidae</taxon>
        <taxon>Electrophorus</taxon>
    </lineage>
</organism>
<evidence type="ECO:0000313" key="4">
    <source>
        <dbReference type="Proteomes" id="UP001239994"/>
    </source>
</evidence>
<dbReference type="AlphaFoldDB" id="A0AAD8ZUL5"/>
<reference evidence="3" key="1">
    <citation type="submission" date="2023-03" db="EMBL/GenBank/DDBJ databases">
        <title>Electrophorus voltai genome.</title>
        <authorList>
            <person name="Bian C."/>
        </authorList>
    </citation>
    <scope>NUCLEOTIDE SEQUENCE</scope>
    <source>
        <strain evidence="3">CB-2022</strain>
        <tissue evidence="3">Muscle</tissue>
    </source>
</reference>
<dbReference type="InterPro" id="IPR040120">
    <property type="entry name" value="C19orf44-like"/>
</dbReference>
<dbReference type="Proteomes" id="UP001239994">
    <property type="component" value="Unassembled WGS sequence"/>
</dbReference>
<name>A0AAD8ZUL5_9TELE</name>
<dbReference type="Pfam" id="PF15391">
    <property type="entry name" value="DUF4614"/>
    <property type="match status" value="1"/>
</dbReference>
<evidence type="ECO:0000256" key="1">
    <source>
        <dbReference type="SAM" id="MobiDB-lite"/>
    </source>
</evidence>
<feature type="region of interest" description="Disordered" evidence="1">
    <location>
        <begin position="115"/>
        <end position="172"/>
    </location>
</feature>
<feature type="region of interest" description="Disordered" evidence="1">
    <location>
        <begin position="349"/>
        <end position="438"/>
    </location>
</feature>
<comment type="caution">
    <text evidence="3">The sequence shown here is derived from an EMBL/GenBank/DDBJ whole genome shotgun (WGS) entry which is preliminary data.</text>
</comment>
<feature type="domain" description="DUF4614" evidence="2">
    <location>
        <begin position="424"/>
        <end position="590"/>
    </location>
</feature>
<sequence>MTANFGNGLLQTRQTPFQDLSDLSSEDPESENQDYLTVPAKVSPYFAEPLERFDVGGGSRFLKKSAVDASADIRSSTPGTTTADKSDPKLVLWHRPQSVALSRLAMIEERFRNHKNKKPGLDADTDLPLPHESGLSASSSSVPSMAGSRFLKKKSLTLNDQKDPDTKPMDARVTIASIASRVEKGVSLDSDEEDMRILLGESLDLPDGNRNKVMRQTETSPQMAVKIYMKTSEKVANAVPSAENHEEKFPVSSAFTDRHHKTPSLSPPSSPKIPSARRPVSRRAGVTHLSLSSSSGHSEIRTLDELFSVVSNNDDTLSEKSVILDDFQLNVLTLDDLAPVFLGTAEVSKEKDEASHHESRHPSLSSAKEISHVPEDTPGEYKSDFESETHNETAISANEISEHLSGRYERSSLTTEPQSLSLEVREDDDRVPSEELTSVHYSKSESCLTLSDGSHFSFHTSDAIIPHSEPHSPTARRTMKDATVQTQTDSLTHTWSSGQGVLGPSAGMSYMDPAPLASHTVSAEAVEALSTYRPAVFALNDMLRQQLALTRNFIESSRHLHQATVEALGPADYRYTTLEETKEFIRYNRSPRLTVEDALAEVLQEMRDYHYI</sequence>
<feature type="compositionally biased region" description="Polar residues" evidence="1">
    <location>
        <begin position="73"/>
        <end position="83"/>
    </location>
</feature>
<evidence type="ECO:0000259" key="2">
    <source>
        <dbReference type="Pfam" id="PF15391"/>
    </source>
</evidence>
<gene>
    <name evidence="3" type="ORF">P4O66_001975</name>
</gene>
<feature type="compositionally biased region" description="Basic and acidic residues" evidence="1">
    <location>
        <begin position="369"/>
        <end position="391"/>
    </location>
</feature>
<feature type="compositionally biased region" description="Low complexity" evidence="1">
    <location>
        <begin position="133"/>
        <end position="148"/>
    </location>
</feature>
<keyword evidence="4" id="KW-1185">Reference proteome</keyword>
<feature type="compositionally biased region" description="Basic and acidic residues" evidence="1">
    <location>
        <begin position="349"/>
        <end position="361"/>
    </location>
</feature>
<dbReference type="InterPro" id="IPR027884">
    <property type="entry name" value="DUF4614"/>
</dbReference>
<feature type="compositionally biased region" description="Basic and acidic residues" evidence="1">
    <location>
        <begin position="160"/>
        <end position="170"/>
    </location>
</feature>
<feature type="region of interest" description="Disordered" evidence="1">
    <location>
        <begin position="240"/>
        <end position="297"/>
    </location>
</feature>
<feature type="region of interest" description="Disordered" evidence="1">
    <location>
        <begin position="65"/>
        <end position="89"/>
    </location>
</feature>
<feature type="compositionally biased region" description="Basic and acidic residues" evidence="1">
    <location>
        <begin position="400"/>
        <end position="410"/>
    </location>
</feature>
<proteinExistence type="predicted"/>
<feature type="compositionally biased region" description="Basic and acidic residues" evidence="1">
    <location>
        <begin position="423"/>
        <end position="433"/>
    </location>
</feature>
<protein>
    <recommendedName>
        <fullName evidence="2">DUF4614 domain-containing protein</fullName>
    </recommendedName>
</protein>
<accession>A0AAD8ZUL5</accession>
<feature type="compositionally biased region" description="Polar residues" evidence="1">
    <location>
        <begin position="1"/>
        <end position="18"/>
    </location>
</feature>
<evidence type="ECO:0000313" key="3">
    <source>
        <dbReference type="EMBL" id="KAK1805707.1"/>
    </source>
</evidence>
<dbReference type="PANTHER" id="PTHR22409">
    <property type="entry name" value="CHROMOSOME 19 OPEN READING FRAME 44"/>
    <property type="match status" value="1"/>
</dbReference>